<comment type="caution">
    <text evidence="2">The sequence shown here is derived from an EMBL/GenBank/DDBJ whole genome shotgun (WGS) entry which is preliminary data.</text>
</comment>
<dbReference type="AlphaFoldDB" id="A0A433XAK7"/>
<keyword evidence="3" id="KW-1185">Reference proteome</keyword>
<dbReference type="EMBL" id="RZNJ01000003">
    <property type="protein sequence ID" value="RUT31131.1"/>
    <property type="molecule type" value="Genomic_DNA"/>
</dbReference>
<accession>A0A433XAK7</accession>
<dbReference type="Proteomes" id="UP000281547">
    <property type="component" value="Unassembled WGS sequence"/>
</dbReference>
<evidence type="ECO:0000313" key="2">
    <source>
        <dbReference type="EMBL" id="RUT31131.1"/>
    </source>
</evidence>
<name>A0A433XAK7_9HYPH</name>
<organism evidence="2 3">
    <name type="scientific">Arsenicitalea aurantiaca</name>
    <dbReference type="NCBI Taxonomy" id="1783274"/>
    <lineage>
        <taxon>Bacteria</taxon>
        <taxon>Pseudomonadati</taxon>
        <taxon>Pseudomonadota</taxon>
        <taxon>Alphaproteobacteria</taxon>
        <taxon>Hyphomicrobiales</taxon>
        <taxon>Devosiaceae</taxon>
        <taxon>Arsenicitalea</taxon>
    </lineage>
</organism>
<proteinExistence type="predicted"/>
<reference evidence="2 3" key="1">
    <citation type="journal article" date="2016" name="Int. J. Syst. Evol. Microbiol.">
        <title>Arsenicitalea aurantiaca gen. nov., sp. nov., a new member of the family Hyphomicrobiaceae, isolated from high-arsenic sediment.</title>
        <authorList>
            <person name="Mu Y."/>
            <person name="Zhou L."/>
            <person name="Zeng X.C."/>
            <person name="Liu L."/>
            <person name="Pan Y."/>
            <person name="Chen X."/>
            <person name="Wang J."/>
            <person name="Li S."/>
            <person name="Li W.J."/>
            <person name="Wang Y."/>
        </authorList>
    </citation>
    <scope>NUCLEOTIDE SEQUENCE [LARGE SCALE GENOMIC DNA]</scope>
    <source>
        <strain evidence="2 3">42-50</strain>
    </source>
</reference>
<feature type="signal peptide" evidence="1">
    <location>
        <begin position="1"/>
        <end position="28"/>
    </location>
</feature>
<evidence type="ECO:0000313" key="3">
    <source>
        <dbReference type="Proteomes" id="UP000281547"/>
    </source>
</evidence>
<feature type="chain" id="PRO_5019419190" evidence="1">
    <location>
        <begin position="29"/>
        <end position="174"/>
    </location>
</feature>
<gene>
    <name evidence="2" type="ORF">EMQ25_09675</name>
</gene>
<sequence length="174" mass="18769">MRVPDRSRRAPMALALIFAALGASGLHAADYDFERLVTRAAGILTPSPSLDGFVHYEDDGTVIRFDGTVSNEPIASRIVRKIAYGRITEIVVATTPTGTYSSDAVTSPHTRYPGVTVTRPGYTGFVRYLEDGRWLVRTGPGARSVLTVRVGPGSRLVVTEDSRCLSTPTLLTCV</sequence>
<protein>
    <submittedName>
        <fullName evidence="2">Uncharacterized protein</fullName>
    </submittedName>
</protein>
<evidence type="ECO:0000256" key="1">
    <source>
        <dbReference type="SAM" id="SignalP"/>
    </source>
</evidence>
<dbReference type="OrthoDB" id="7960896at2"/>
<dbReference type="RefSeq" id="WP_127188377.1">
    <property type="nucleotide sequence ID" value="NZ_RZNJ01000003.1"/>
</dbReference>
<keyword evidence="1" id="KW-0732">Signal</keyword>